<dbReference type="Proteomes" id="UP000050761">
    <property type="component" value="Unassembled WGS sequence"/>
</dbReference>
<keyword evidence="2" id="KW-1185">Reference proteome</keyword>
<dbReference type="WBParaSite" id="HPBE_0001333201-mRNA-1">
    <property type="protein sequence ID" value="HPBE_0001333201-mRNA-1"/>
    <property type="gene ID" value="HPBE_0001333201"/>
</dbReference>
<accession>A0A183FXN6</accession>
<evidence type="ECO:0000313" key="2">
    <source>
        <dbReference type="Proteomes" id="UP000050761"/>
    </source>
</evidence>
<evidence type="ECO:0000313" key="3">
    <source>
        <dbReference type="WBParaSite" id="HPBE_0001333201-mRNA-1"/>
    </source>
</evidence>
<reference evidence="3" key="1">
    <citation type="submission" date="2019-09" db="UniProtKB">
        <authorList>
            <consortium name="WormBaseParasite"/>
        </authorList>
    </citation>
    <scope>IDENTIFICATION</scope>
</reference>
<evidence type="ECO:0000259" key="1">
    <source>
        <dbReference type="Pfam" id="PF23354"/>
    </source>
</evidence>
<proteinExistence type="predicted"/>
<dbReference type="AlphaFoldDB" id="A0A183FXN6"/>
<sequence>LPLSLFINLCSTYADMPATLRPVVTFYEAIAFSGVGKPLKAMTAFNSAAHAVTEGNNALLRAMSPIGQKPEQISALLCLQKHRHSEEVIEMARSAIASLPPGHECTVLFQSRIYTILFNHLVNQGNWTDALNSIIQNTDQELKRTTLRELISRMLHCHDWQSILQLKIGDIPERGGFQVENVLLAAARAQKATASPHLFKLVYSFYIKRNDFENAARAQYEYAFVLRTQAEQTPELLRRRRDALAVASTLLDLLPQEDRYLSFPDEEWVVANARVALLVTGEVPPCEPSEIVNSLISIKNYDMAFDPYLVHQFLHCVFFVAPMRSANVPIVSTSFRLETSASMFAFVISCAPTKRTFYVLHRFDCRRKSSIESASVFCSSRWAVVRGLLAAARRLWPDDSRPLRAVTRTFLAHGIPIPCWLDERDVGGYLRCLIEYGAVSDGLKVAASCVDEETKKVRYYSNKSLLKYVRPKVCTNFL</sequence>
<dbReference type="GO" id="GO:0017056">
    <property type="term" value="F:structural constituent of nuclear pore"/>
    <property type="evidence" value="ECO:0007669"/>
    <property type="project" value="TreeGrafter"/>
</dbReference>
<organism evidence="2 3">
    <name type="scientific">Heligmosomoides polygyrus</name>
    <name type="common">Parasitic roundworm</name>
    <dbReference type="NCBI Taxonomy" id="6339"/>
    <lineage>
        <taxon>Eukaryota</taxon>
        <taxon>Metazoa</taxon>
        <taxon>Ecdysozoa</taxon>
        <taxon>Nematoda</taxon>
        <taxon>Chromadorea</taxon>
        <taxon>Rhabditida</taxon>
        <taxon>Rhabditina</taxon>
        <taxon>Rhabditomorpha</taxon>
        <taxon>Strongyloidea</taxon>
        <taxon>Heligmosomidae</taxon>
        <taxon>Heligmosomoides</taxon>
    </lineage>
</organism>
<feature type="domain" description="NUP160 middle TPR" evidence="1">
    <location>
        <begin position="23"/>
        <end position="253"/>
    </location>
</feature>
<dbReference type="PANTHER" id="PTHR21286:SF0">
    <property type="entry name" value="NUCLEAR PORE COMPLEX PROTEIN NUP160"/>
    <property type="match status" value="1"/>
</dbReference>
<dbReference type="GO" id="GO:0005643">
    <property type="term" value="C:nuclear pore"/>
    <property type="evidence" value="ECO:0007669"/>
    <property type="project" value="TreeGrafter"/>
</dbReference>
<protein>
    <submittedName>
        <fullName evidence="3">Amyloid protein-binding protein 2</fullName>
    </submittedName>
</protein>
<dbReference type="Pfam" id="PF23354">
    <property type="entry name" value="TPR_NUP160_120_M"/>
    <property type="match status" value="1"/>
</dbReference>
<dbReference type="InterPro" id="IPR056535">
    <property type="entry name" value="TPR_NUP160_M"/>
</dbReference>
<dbReference type="InterPro" id="IPR021717">
    <property type="entry name" value="Nucleoporin_Nup160"/>
</dbReference>
<dbReference type="PANTHER" id="PTHR21286">
    <property type="entry name" value="NUCLEAR PORE COMPLEX PROTEIN NUP160"/>
    <property type="match status" value="1"/>
</dbReference>
<name>A0A183FXN6_HELPZ</name>